<dbReference type="Proteomes" id="UP000199569">
    <property type="component" value="Unassembled WGS sequence"/>
</dbReference>
<organism evidence="2 3">
    <name type="scientific">Microvirga guangxiensis</name>
    <dbReference type="NCBI Taxonomy" id="549386"/>
    <lineage>
        <taxon>Bacteria</taxon>
        <taxon>Pseudomonadati</taxon>
        <taxon>Pseudomonadota</taxon>
        <taxon>Alphaproteobacteria</taxon>
        <taxon>Hyphomicrobiales</taxon>
        <taxon>Methylobacteriaceae</taxon>
        <taxon>Microvirga</taxon>
    </lineage>
</organism>
<gene>
    <name evidence="2" type="ORF">SAMN02927923_03954</name>
</gene>
<name>A0A1G5L6F0_9HYPH</name>
<proteinExistence type="predicted"/>
<feature type="signal peptide" evidence="1">
    <location>
        <begin position="1"/>
        <end position="32"/>
    </location>
</feature>
<keyword evidence="3" id="KW-1185">Reference proteome</keyword>
<reference evidence="3" key="1">
    <citation type="submission" date="2016-10" db="EMBL/GenBank/DDBJ databases">
        <authorList>
            <person name="Varghese N."/>
            <person name="Submissions S."/>
        </authorList>
    </citation>
    <scope>NUCLEOTIDE SEQUENCE [LARGE SCALE GENOMIC DNA]</scope>
    <source>
        <strain evidence="3">CGMCC 1.7666</strain>
    </source>
</reference>
<protein>
    <submittedName>
        <fullName evidence="2">Uncharacterized protein</fullName>
    </submittedName>
</protein>
<dbReference type="AlphaFoldDB" id="A0A1G5L6F0"/>
<evidence type="ECO:0000256" key="1">
    <source>
        <dbReference type="SAM" id="SignalP"/>
    </source>
</evidence>
<evidence type="ECO:0000313" key="3">
    <source>
        <dbReference type="Proteomes" id="UP000199569"/>
    </source>
</evidence>
<dbReference type="RefSeq" id="WP_091138504.1">
    <property type="nucleotide sequence ID" value="NZ_FMVJ01000015.1"/>
</dbReference>
<feature type="chain" id="PRO_5011700640" evidence="1">
    <location>
        <begin position="33"/>
        <end position="138"/>
    </location>
</feature>
<keyword evidence="1" id="KW-0732">Signal</keyword>
<dbReference type="EMBL" id="FMVJ01000015">
    <property type="protein sequence ID" value="SCZ08447.1"/>
    <property type="molecule type" value="Genomic_DNA"/>
</dbReference>
<sequence>MNWIRNTSWLVLTAMLLLAAAAIGLVGGSAAAAAPSVPGHAAHLSSVHLDHADAGPLVHAHHDSSSPGGVHEVGTMGGLPCNAACPVGAAGCVPAPLTSQAGSLLQRDAGTVCIHPRDDLMLSGLDPDAQPKPPKPVA</sequence>
<accession>A0A1G5L6F0</accession>
<evidence type="ECO:0000313" key="2">
    <source>
        <dbReference type="EMBL" id="SCZ08447.1"/>
    </source>
</evidence>
<dbReference type="STRING" id="549386.SAMN02927923_03954"/>